<accession>A0ABP0SLM1</accession>
<dbReference type="SMART" id="SM00320">
    <property type="entry name" value="WD40"/>
    <property type="match status" value="7"/>
</dbReference>
<dbReference type="InterPro" id="IPR050349">
    <property type="entry name" value="WD_LIS1/nudF_dynein_reg"/>
</dbReference>
<feature type="repeat" description="WD" evidence="3">
    <location>
        <begin position="238"/>
        <end position="279"/>
    </location>
</feature>
<feature type="repeat" description="WD" evidence="3">
    <location>
        <begin position="319"/>
        <end position="360"/>
    </location>
</feature>
<evidence type="ECO:0000256" key="1">
    <source>
        <dbReference type="ARBA" id="ARBA00022574"/>
    </source>
</evidence>
<feature type="region of interest" description="Disordered" evidence="4">
    <location>
        <begin position="456"/>
        <end position="476"/>
    </location>
</feature>
<dbReference type="Gene3D" id="2.130.10.10">
    <property type="entry name" value="YVTN repeat-like/Quinoprotein amine dehydrogenase"/>
    <property type="match status" value="3"/>
</dbReference>
<dbReference type="SUPFAM" id="SSF50978">
    <property type="entry name" value="WD40 repeat-like"/>
    <property type="match status" value="1"/>
</dbReference>
<feature type="repeat" description="WD" evidence="3">
    <location>
        <begin position="280"/>
        <end position="319"/>
    </location>
</feature>
<gene>
    <name evidence="5" type="ORF">SCF082_LOCUS52512</name>
</gene>
<dbReference type="PROSITE" id="PS50294">
    <property type="entry name" value="WD_REPEATS_REGION"/>
    <property type="match status" value="4"/>
</dbReference>
<feature type="repeat" description="WD" evidence="3">
    <location>
        <begin position="173"/>
        <end position="195"/>
    </location>
</feature>
<protein>
    <submittedName>
        <fullName evidence="5">Uncharacterized protein</fullName>
    </submittedName>
</protein>
<evidence type="ECO:0000256" key="3">
    <source>
        <dbReference type="PROSITE-ProRule" id="PRU00221"/>
    </source>
</evidence>
<feature type="repeat" description="WD" evidence="3">
    <location>
        <begin position="361"/>
        <end position="394"/>
    </location>
</feature>
<proteinExistence type="predicted"/>
<dbReference type="InterPro" id="IPR020472">
    <property type="entry name" value="WD40_PAC1"/>
</dbReference>
<feature type="repeat" description="WD" evidence="3">
    <location>
        <begin position="403"/>
        <end position="444"/>
    </location>
</feature>
<dbReference type="PRINTS" id="PR00320">
    <property type="entry name" value="GPROTEINBRPT"/>
</dbReference>
<keyword evidence="1 3" id="KW-0853">WD repeat</keyword>
<dbReference type="InterPro" id="IPR019775">
    <property type="entry name" value="WD40_repeat_CS"/>
</dbReference>
<dbReference type="PANTHER" id="PTHR44129">
    <property type="entry name" value="WD REPEAT-CONTAINING PROTEIN POP1"/>
    <property type="match status" value="1"/>
</dbReference>
<keyword evidence="2" id="KW-0677">Repeat</keyword>
<organism evidence="5 6">
    <name type="scientific">Durusdinium trenchii</name>
    <dbReference type="NCBI Taxonomy" id="1381693"/>
    <lineage>
        <taxon>Eukaryota</taxon>
        <taxon>Sar</taxon>
        <taxon>Alveolata</taxon>
        <taxon>Dinophyceae</taxon>
        <taxon>Suessiales</taxon>
        <taxon>Symbiodiniaceae</taxon>
        <taxon>Durusdinium</taxon>
    </lineage>
</organism>
<evidence type="ECO:0000313" key="6">
    <source>
        <dbReference type="Proteomes" id="UP001642464"/>
    </source>
</evidence>
<dbReference type="InterPro" id="IPR015943">
    <property type="entry name" value="WD40/YVTN_repeat-like_dom_sf"/>
</dbReference>
<evidence type="ECO:0000313" key="5">
    <source>
        <dbReference type="EMBL" id="CAK9113306.1"/>
    </source>
</evidence>
<name>A0ABP0SLM1_9DINO</name>
<dbReference type="PROSITE" id="PS00678">
    <property type="entry name" value="WD_REPEATS_1"/>
    <property type="match status" value="2"/>
</dbReference>
<dbReference type="PROSITE" id="PS50082">
    <property type="entry name" value="WD_REPEATS_2"/>
    <property type="match status" value="6"/>
</dbReference>
<dbReference type="Pfam" id="PF00400">
    <property type="entry name" value="WD40"/>
    <property type="match status" value="7"/>
</dbReference>
<evidence type="ECO:0000256" key="2">
    <source>
        <dbReference type="ARBA" id="ARBA00022737"/>
    </source>
</evidence>
<dbReference type="Proteomes" id="UP001642464">
    <property type="component" value="Unassembled WGS sequence"/>
</dbReference>
<reference evidence="5 6" key="1">
    <citation type="submission" date="2024-02" db="EMBL/GenBank/DDBJ databases">
        <authorList>
            <person name="Chen Y."/>
            <person name="Shah S."/>
            <person name="Dougan E. K."/>
            <person name="Thang M."/>
            <person name="Chan C."/>
        </authorList>
    </citation>
    <scope>NUCLEOTIDE SEQUENCE [LARGE SCALE GENOMIC DNA]</scope>
</reference>
<dbReference type="InterPro" id="IPR001680">
    <property type="entry name" value="WD40_rpt"/>
</dbReference>
<dbReference type="CDD" id="cd00200">
    <property type="entry name" value="WD40"/>
    <property type="match status" value="1"/>
</dbReference>
<comment type="caution">
    <text evidence="5">The sequence shown here is derived from an EMBL/GenBank/DDBJ whole genome shotgun (WGS) entry which is preliminary data.</text>
</comment>
<dbReference type="EMBL" id="CAXAMM010044128">
    <property type="protein sequence ID" value="CAK9113306.1"/>
    <property type="molecule type" value="Genomic_DNA"/>
</dbReference>
<evidence type="ECO:0000256" key="4">
    <source>
        <dbReference type="SAM" id="MobiDB-lite"/>
    </source>
</evidence>
<sequence length="504" mass="54548">MECTVAARLACSGELLTVVDMNMDETVASLRNAIAETARESCSMWLLASGRLLLDGELLRDTLTRPEDGRFAVDIVRCEPQPALAAPPAAPTNVRLFPRCALTGEALGEVQLWPLDTLSALREAVRRRLPEEDEGPVQLLLGEHCLAGPISLASAGLRDGMVLEVLRCEARALFTASADHTVRLWDAELGTHLGTLPQGEWATSLEFHVDTSRLAVGLFDCSVKIWSYDGGFSCERTLNGHRGPVMSVAFSGDGQRLASGSFDHTAKLWSLEDGRCLRRFDGHSDGLTGVTFGDEGLLSASVDSSCKLWRFDAQSAAWSAEHPDEVNSVKFTKKECRVVTSCGDHHVRLWDGKTGTLLQLLSGFPSTVSAAVFSPNGCLVCATGADGQARLWDLTGELLWTTPRQHQDVSTSVAFSADGQCVATTSSDGTARLWNIESQRCELVLTGGERRAARRARRARKTEGGSHVAGTRSAGTGQNRVAFSRVSRYDRFSLLSSPGRDWLV</sequence>
<keyword evidence="6" id="KW-1185">Reference proteome</keyword>
<dbReference type="InterPro" id="IPR036322">
    <property type="entry name" value="WD40_repeat_dom_sf"/>
</dbReference>